<evidence type="ECO:0000313" key="2">
    <source>
        <dbReference type="Proteomes" id="UP001211065"/>
    </source>
</evidence>
<keyword evidence="2" id="KW-1185">Reference proteome</keyword>
<sequence>MKKPRQIGSRILSLARLELWKHLSILENPIYYDLIRRKLDSGNKLLTKQDVNGKDGLRNFNLPVPSRKTLDPVGYILYLKDYLYRFEQLELHFRIPPTI</sequence>
<dbReference type="Proteomes" id="UP001211065">
    <property type="component" value="Unassembled WGS sequence"/>
</dbReference>
<reference evidence="1" key="1">
    <citation type="submission" date="2020-05" db="EMBL/GenBank/DDBJ databases">
        <title>Phylogenomic resolution of chytrid fungi.</title>
        <authorList>
            <person name="Stajich J.E."/>
            <person name="Amses K."/>
            <person name="Simmons R."/>
            <person name="Seto K."/>
            <person name="Myers J."/>
            <person name="Bonds A."/>
            <person name="Quandt C.A."/>
            <person name="Barry K."/>
            <person name="Liu P."/>
            <person name="Grigoriev I."/>
            <person name="Longcore J.E."/>
            <person name="James T.Y."/>
        </authorList>
    </citation>
    <scope>NUCLEOTIDE SEQUENCE</scope>
    <source>
        <strain evidence="1">JEL0476</strain>
    </source>
</reference>
<protein>
    <submittedName>
        <fullName evidence="1">Uncharacterized protein</fullName>
    </submittedName>
</protein>
<evidence type="ECO:0000313" key="1">
    <source>
        <dbReference type="EMBL" id="KAJ3224778.1"/>
    </source>
</evidence>
<dbReference type="AlphaFoldDB" id="A0AAD5Y2L4"/>
<name>A0AAD5Y2L4_9FUNG</name>
<organism evidence="1 2">
    <name type="scientific">Clydaea vesicula</name>
    <dbReference type="NCBI Taxonomy" id="447962"/>
    <lineage>
        <taxon>Eukaryota</taxon>
        <taxon>Fungi</taxon>
        <taxon>Fungi incertae sedis</taxon>
        <taxon>Chytridiomycota</taxon>
        <taxon>Chytridiomycota incertae sedis</taxon>
        <taxon>Chytridiomycetes</taxon>
        <taxon>Lobulomycetales</taxon>
        <taxon>Lobulomycetaceae</taxon>
        <taxon>Clydaea</taxon>
    </lineage>
</organism>
<gene>
    <name evidence="1" type="ORF">HK099_007896</name>
</gene>
<dbReference type="EMBL" id="JADGJW010000081">
    <property type="protein sequence ID" value="KAJ3224778.1"/>
    <property type="molecule type" value="Genomic_DNA"/>
</dbReference>
<accession>A0AAD5Y2L4</accession>
<proteinExistence type="predicted"/>
<comment type="caution">
    <text evidence="1">The sequence shown here is derived from an EMBL/GenBank/DDBJ whole genome shotgun (WGS) entry which is preliminary data.</text>
</comment>